<dbReference type="InterPro" id="IPR010835">
    <property type="entry name" value="DUF1439"/>
</dbReference>
<feature type="signal peptide" evidence="1">
    <location>
        <begin position="1"/>
        <end position="21"/>
    </location>
</feature>
<evidence type="ECO:0000313" key="2">
    <source>
        <dbReference type="EMBL" id="OOF37456.1"/>
    </source>
</evidence>
<dbReference type="STRING" id="1908257.BKK47_11045"/>
<organism evidence="2 3">
    <name type="scientific">Rodentibacter mrazii</name>
    <dbReference type="NCBI Taxonomy" id="1908257"/>
    <lineage>
        <taxon>Bacteria</taxon>
        <taxon>Pseudomonadati</taxon>
        <taxon>Pseudomonadota</taxon>
        <taxon>Gammaproteobacteria</taxon>
        <taxon>Pasteurellales</taxon>
        <taxon>Pasteurellaceae</taxon>
        <taxon>Rodentibacter</taxon>
    </lineage>
</organism>
<comment type="caution">
    <text evidence="2">The sequence shown here is derived from an EMBL/GenBank/DDBJ whole genome shotgun (WGS) entry which is preliminary data.</text>
</comment>
<gene>
    <name evidence="2" type="ORF">BKK47_11045</name>
</gene>
<reference evidence="2 3" key="1">
    <citation type="submission" date="2016-10" db="EMBL/GenBank/DDBJ databases">
        <title>Rodentibacter gen. nov. and new species.</title>
        <authorList>
            <person name="Christensen H."/>
        </authorList>
    </citation>
    <scope>NUCLEOTIDE SEQUENCE [LARGE SCALE GENOMIC DNA]</scope>
    <source>
        <strain evidence="2 3">Ppn418</strain>
    </source>
</reference>
<dbReference type="AlphaFoldDB" id="A0A1V3IBZ9"/>
<accession>A0A1V3IBZ9</accession>
<keyword evidence="3" id="KW-1185">Reference proteome</keyword>
<evidence type="ECO:0008006" key="4">
    <source>
        <dbReference type="Google" id="ProtNLM"/>
    </source>
</evidence>
<evidence type="ECO:0000313" key="3">
    <source>
        <dbReference type="Proteomes" id="UP000189426"/>
    </source>
</evidence>
<dbReference type="EMBL" id="MLHG01000092">
    <property type="protein sequence ID" value="OOF37456.1"/>
    <property type="molecule type" value="Genomic_DNA"/>
</dbReference>
<keyword evidence="1" id="KW-0732">Signal</keyword>
<protein>
    <recommendedName>
        <fullName evidence="4">DUF1439 domain-containing protein</fullName>
    </recommendedName>
</protein>
<dbReference type="Pfam" id="PF07273">
    <property type="entry name" value="DUF1439"/>
    <property type="match status" value="1"/>
</dbReference>
<feature type="chain" id="PRO_5011962740" description="DUF1439 domain-containing protein" evidence="1">
    <location>
        <begin position="22"/>
        <end position="187"/>
    </location>
</feature>
<evidence type="ECO:0000256" key="1">
    <source>
        <dbReference type="SAM" id="SignalP"/>
    </source>
</evidence>
<dbReference type="RefSeq" id="WP_077494909.1">
    <property type="nucleotide sequence ID" value="NZ_MLHG01000092.1"/>
</dbReference>
<dbReference type="Gene3D" id="3.15.10.40">
    <property type="entry name" value="Uncharacterised protein PF07273, DUF1439"/>
    <property type="match status" value="1"/>
</dbReference>
<proteinExistence type="predicted"/>
<dbReference type="Proteomes" id="UP000189426">
    <property type="component" value="Unassembled WGS sequence"/>
</dbReference>
<sequence length="187" mass="21306">MKKLKISLFTLLLGFSTCLPAQSSPFSLTENQINQYLIEKGAIKDKFNFPGLFSLDYQLKDLTTKIGRGTEKRVEINGTAEGLFKLGNKQFPAKLNLTFDTIPYYNPEKGEIYLRNLRILQWSGEPKEYMEQLQIAMPFLSESIAMLLSSMPIYTLDETNIRDVLIKKFAKGIKIEPGVLELETNVL</sequence>
<name>A0A1V3IBZ9_9PAST</name>